<dbReference type="InterPro" id="IPR009683">
    <property type="entry name" value="Extensin-like_C"/>
</dbReference>
<keyword evidence="3" id="KW-1185">Reference proteome</keyword>
<dbReference type="RefSeq" id="WP_341369043.1">
    <property type="nucleotide sequence ID" value="NZ_CP150951.2"/>
</dbReference>
<evidence type="ECO:0000313" key="3">
    <source>
        <dbReference type="Proteomes" id="UP001440612"/>
    </source>
</evidence>
<sequence>MRWPAILACLWIGPLAAQDIRPEPRETAPAMRPIARSVDRPEQSISWPTRPWVRAERGLWAIPAEDFVLPQPQPPAPALRPIARGALAAAPLVRPSARPYERPDLAYGAHTRPLFRAEQNLFAFSPYALWQSPRPSLRPASIETAAEERRLALLRGQVCGDPAIQGSVVGAVPGPGACGIGLAVRVRSVAGVALSTPATIDCRTASALKTWVERGVIPAVGSEGGGVASLRVVAHYACRGRNNQPGARLSEHSFGRAIDIAGIGLRDGSEMTLLTDWSGAAHGAQLRQMWRAACGPFGTVLGPESNRFHLDHFHFDTARYRSGPYCR</sequence>
<evidence type="ECO:0000313" key="2">
    <source>
        <dbReference type="EMBL" id="WZC50946.1"/>
    </source>
</evidence>
<dbReference type="Proteomes" id="UP001440612">
    <property type="component" value="Chromosome"/>
</dbReference>
<reference evidence="3" key="1">
    <citation type="submission" date="2024-04" db="EMBL/GenBank/DDBJ databases">
        <title>Phylogenomic analyses of a clade within the roseobacter group suggest taxonomic reassignments of species of the genera Aestuariivita, Citreicella, Loktanella, Nautella, Pelagibaca, Ruegeria, Thalassobius, Thiobacimonas and Tropicibacter, and the proposal o.</title>
        <authorList>
            <person name="Jeon C.O."/>
        </authorList>
    </citation>
    <scope>NUCLEOTIDE SEQUENCE [LARGE SCALE GENOMIC DNA]</scope>
    <source>
        <strain evidence="3">BS5-3</strain>
    </source>
</reference>
<protein>
    <submittedName>
        <fullName evidence="2">Extensin family protein</fullName>
    </submittedName>
</protein>
<feature type="domain" description="Extensin-like C-terminal" evidence="1">
    <location>
        <begin position="174"/>
        <end position="327"/>
    </location>
</feature>
<accession>A0ABZ2V8X2</accession>
<name>A0ABZ2V8X2_9RHOB</name>
<dbReference type="Pfam" id="PF06904">
    <property type="entry name" value="Extensin-like_C"/>
    <property type="match status" value="1"/>
</dbReference>
<proteinExistence type="predicted"/>
<gene>
    <name evidence="2" type="ORF">AABB29_09670</name>
</gene>
<dbReference type="EMBL" id="CP150951">
    <property type="protein sequence ID" value="WZC50946.1"/>
    <property type="molecule type" value="Genomic_DNA"/>
</dbReference>
<evidence type="ECO:0000259" key="1">
    <source>
        <dbReference type="Pfam" id="PF06904"/>
    </source>
</evidence>
<organism evidence="2 3">
    <name type="scientific">Yoonia phaeophyticola</name>
    <dbReference type="NCBI Taxonomy" id="3137369"/>
    <lineage>
        <taxon>Bacteria</taxon>
        <taxon>Pseudomonadati</taxon>
        <taxon>Pseudomonadota</taxon>
        <taxon>Alphaproteobacteria</taxon>
        <taxon>Rhodobacterales</taxon>
        <taxon>Paracoccaceae</taxon>
        <taxon>Yoonia</taxon>
    </lineage>
</organism>